<dbReference type="GO" id="GO:0005524">
    <property type="term" value="F:ATP binding"/>
    <property type="evidence" value="ECO:0007669"/>
    <property type="project" value="UniProtKB-UniRule"/>
</dbReference>
<dbReference type="STRING" id="35608.A0A2U1KXW1"/>
<dbReference type="InterPro" id="IPR000086">
    <property type="entry name" value="NUDIX_hydrolase_dom"/>
</dbReference>
<keyword evidence="7" id="KW-0812">Transmembrane</keyword>
<protein>
    <submittedName>
        <fullName evidence="20">Uncharacterized protein</fullName>
    </submittedName>
</protein>
<evidence type="ECO:0000256" key="1">
    <source>
        <dbReference type="ARBA" id="ARBA00004251"/>
    </source>
</evidence>
<dbReference type="InterPro" id="IPR000719">
    <property type="entry name" value="Prot_kinase_dom"/>
</dbReference>
<dbReference type="Pfam" id="PF00069">
    <property type="entry name" value="Pkinase"/>
    <property type="match status" value="1"/>
</dbReference>
<evidence type="ECO:0000256" key="15">
    <source>
        <dbReference type="ARBA" id="ARBA00023180"/>
    </source>
</evidence>
<dbReference type="InterPro" id="IPR001245">
    <property type="entry name" value="Ser-Thr/Tyr_kinase_cat_dom"/>
</dbReference>
<dbReference type="InterPro" id="IPR011009">
    <property type="entry name" value="Kinase-like_dom_sf"/>
</dbReference>
<keyword evidence="9 16" id="KW-0547">Nucleotide-binding</keyword>
<keyword evidence="4" id="KW-1003">Cell membrane</keyword>
<evidence type="ECO:0000256" key="14">
    <source>
        <dbReference type="ARBA" id="ARBA00023170"/>
    </source>
</evidence>
<dbReference type="GO" id="GO:0005886">
    <property type="term" value="C:plasma membrane"/>
    <property type="evidence" value="ECO:0007669"/>
    <property type="project" value="UniProtKB-SubCell"/>
</dbReference>
<dbReference type="SUPFAM" id="SSF55811">
    <property type="entry name" value="Nudix"/>
    <property type="match status" value="1"/>
</dbReference>
<evidence type="ECO:0000313" key="21">
    <source>
        <dbReference type="Proteomes" id="UP000245207"/>
    </source>
</evidence>
<dbReference type="Pfam" id="PF07714">
    <property type="entry name" value="PK_Tyr_Ser-Thr"/>
    <property type="match status" value="2"/>
</dbReference>
<dbReference type="OrthoDB" id="1415013at2759"/>
<dbReference type="PROSITE" id="PS00107">
    <property type="entry name" value="PROTEIN_KINASE_ATP"/>
    <property type="match status" value="1"/>
</dbReference>
<dbReference type="GO" id="GO:0004674">
    <property type="term" value="F:protein serine/threonine kinase activity"/>
    <property type="evidence" value="ECO:0007669"/>
    <property type="project" value="UniProtKB-KW"/>
</dbReference>
<sequence length="1125" mass="129217">MAFHDFTNMIFSPDDFAHLKIPLEYILSATNNFDEENGIGTSGIGKSYKGQLSWSGELFDIDADRLNKDLEDREQRFWMEISILSNLKHKNVVSLVGFCDENDEKIIIYKYDNKRGSLHQYLSDPMLLTWVGRLEISVGLANALSYIHYDELRDFSVIHRKIASGNVLLNESWEPKLYYFDISIKIKASQRHHSFHTSKPEYVFGYGDPTYIETNIVNHKSDIYSFGVVLLELLCGRISIIDNRGDNQLVSLAISLYREKKLISIIDKELLKQMDLHSFNMFADIACECLDEERSRRPNIDDILPRLEKALELQLKPQNYLKVHRYEIGASLNNYLSDSMRLTWVRRLEISVGLANALSYIHYDELRDFSVIHRKIANVIVLLNDNWEPKLSGFERSMKIKASQRHHSFHTNKVWGVKGYIDPTYIETKSVNHKSDMYSFGIVLFELLLGYRNERLAPLAINLYREKKLINMIDPQLLKQMDSHSFNMFADIAYECLDNERSRRPNIDDIVPRLENALELQLKPQNYDNNSIVEGTSSSSIEKKFQHLKIELQAIKSATNEFDDSHCIGKGGFGEVYKGELVHSKGQSVVALKRLNRTFGQGDIEFWKEIIMLSSYRHNNIVSLLGFCDDCGEKILVYEYASRKSLDLYLNNKDLTWVQRLEICIGAARGLAYLHNPGQTQQRVLHRDIKSSNILLDENWNARIGDLGLSKFGPANQLYTFLFSNAVGTIGYVDPLYAETGLLTKESDVYSFGVVLFEMLCGRLCFDSNHDKCQPLIGLVRKCYQQKTIEDIIFGNIKDEINPHSLKAFTTIAYECLNLQAQRPSMTVVVKELESALKLQEKDTDVEKVNREEKVERRGNAKGVNEEDFVKVRNRKNHGRGNYFQQKKQMFRPKETQNKGKDNGKNIGQFNMENGKGKENEIVQNSGIEGTSGNTSPPSLENKVDHDSKLVVDCFIINIKKPLAEEFQKWSQEMVQYFKSAVHRDGDYHRAVHVWIFAESTQQLLLQKRADCKDSWPGLWDISSAGHVSAGDTSLITARRELQEELGVTLPNDAFELLFVFLQECVTNDGKFIDNEFDDVYLVTTLDPIPLEAFTLQESEVSAVKYISVEEYKHLLANGDPHYLE</sequence>
<evidence type="ECO:0000256" key="3">
    <source>
        <dbReference type="ARBA" id="ARBA00010217"/>
    </source>
</evidence>
<keyword evidence="13" id="KW-0472">Membrane</keyword>
<keyword evidence="15" id="KW-0325">Glycoprotein</keyword>
<feature type="binding site" evidence="16">
    <location>
        <position position="593"/>
    </location>
    <ligand>
        <name>ATP</name>
        <dbReference type="ChEBI" id="CHEBI:30616"/>
    </ligand>
</feature>
<comment type="caution">
    <text evidence="20">The sequence shown here is derived from an EMBL/GenBank/DDBJ whole genome shotgun (WGS) entry which is preliminary data.</text>
</comment>
<dbReference type="Gene3D" id="3.90.79.10">
    <property type="entry name" value="Nucleoside Triphosphate Pyrophosphohydrolase"/>
    <property type="match status" value="1"/>
</dbReference>
<name>A0A2U1KXW1_ARTAN</name>
<dbReference type="InterPro" id="IPR017441">
    <property type="entry name" value="Protein_kinase_ATP_BS"/>
</dbReference>
<feature type="domain" description="Protein kinase" evidence="18">
    <location>
        <begin position="562"/>
        <end position="837"/>
    </location>
</feature>
<dbReference type="GO" id="GO:0002229">
    <property type="term" value="P:defense response to oomycetes"/>
    <property type="evidence" value="ECO:0007669"/>
    <property type="project" value="UniProtKB-ARBA"/>
</dbReference>
<dbReference type="AlphaFoldDB" id="A0A2U1KXW1"/>
<evidence type="ECO:0000256" key="13">
    <source>
        <dbReference type="ARBA" id="ARBA00023136"/>
    </source>
</evidence>
<dbReference type="InterPro" id="IPR015797">
    <property type="entry name" value="NUDIX_hydrolase-like_dom_sf"/>
</dbReference>
<dbReference type="FunFam" id="3.30.200.20:FF:000039">
    <property type="entry name" value="receptor-like protein kinase FERONIA"/>
    <property type="match status" value="1"/>
</dbReference>
<proteinExistence type="inferred from homology"/>
<gene>
    <name evidence="20" type="ORF">CTI12_AA552640</name>
</gene>
<keyword evidence="11 16" id="KW-0067">ATP-binding</keyword>
<evidence type="ECO:0000259" key="18">
    <source>
        <dbReference type="PROSITE" id="PS50011"/>
    </source>
</evidence>
<feature type="region of interest" description="Disordered" evidence="17">
    <location>
        <begin position="891"/>
        <end position="916"/>
    </location>
</feature>
<keyword evidence="8" id="KW-0732">Signal</keyword>
<dbReference type="CDD" id="cd04692">
    <property type="entry name" value="NUDIX_Hydrolase"/>
    <property type="match status" value="1"/>
</dbReference>
<evidence type="ECO:0000256" key="6">
    <source>
        <dbReference type="ARBA" id="ARBA00022679"/>
    </source>
</evidence>
<evidence type="ECO:0000256" key="12">
    <source>
        <dbReference type="ARBA" id="ARBA00022989"/>
    </source>
</evidence>
<keyword evidence="5" id="KW-0723">Serine/threonine-protein kinase</keyword>
<evidence type="ECO:0000256" key="10">
    <source>
        <dbReference type="ARBA" id="ARBA00022777"/>
    </source>
</evidence>
<evidence type="ECO:0000256" key="17">
    <source>
        <dbReference type="SAM" id="MobiDB-lite"/>
    </source>
</evidence>
<evidence type="ECO:0000256" key="11">
    <source>
        <dbReference type="ARBA" id="ARBA00022840"/>
    </source>
</evidence>
<keyword evidence="14" id="KW-0675">Receptor</keyword>
<dbReference type="Proteomes" id="UP000245207">
    <property type="component" value="Unassembled WGS sequence"/>
</dbReference>
<evidence type="ECO:0000256" key="5">
    <source>
        <dbReference type="ARBA" id="ARBA00022527"/>
    </source>
</evidence>
<dbReference type="PANTHER" id="PTHR27003">
    <property type="entry name" value="OS07G0166700 PROTEIN"/>
    <property type="match status" value="1"/>
</dbReference>
<comment type="subcellular location">
    <subcellularLocation>
        <location evidence="1">Cell membrane</location>
        <topology evidence="1">Single-pass type I membrane protein</topology>
    </subcellularLocation>
</comment>
<dbReference type="Gene3D" id="1.10.510.10">
    <property type="entry name" value="Transferase(Phosphotransferase) domain 1"/>
    <property type="match status" value="3"/>
</dbReference>
<dbReference type="PROSITE" id="PS00108">
    <property type="entry name" value="PROTEIN_KINASE_ST"/>
    <property type="match status" value="1"/>
</dbReference>
<evidence type="ECO:0000256" key="4">
    <source>
        <dbReference type="ARBA" id="ARBA00022475"/>
    </source>
</evidence>
<dbReference type="InterPro" id="IPR008271">
    <property type="entry name" value="Ser/Thr_kinase_AS"/>
</dbReference>
<feature type="compositionally biased region" description="Basic and acidic residues" evidence="17">
    <location>
        <begin position="892"/>
        <end position="904"/>
    </location>
</feature>
<organism evidence="20 21">
    <name type="scientific">Artemisia annua</name>
    <name type="common">Sweet wormwood</name>
    <dbReference type="NCBI Taxonomy" id="35608"/>
    <lineage>
        <taxon>Eukaryota</taxon>
        <taxon>Viridiplantae</taxon>
        <taxon>Streptophyta</taxon>
        <taxon>Embryophyta</taxon>
        <taxon>Tracheophyta</taxon>
        <taxon>Spermatophyta</taxon>
        <taxon>Magnoliopsida</taxon>
        <taxon>eudicotyledons</taxon>
        <taxon>Gunneridae</taxon>
        <taxon>Pentapetalae</taxon>
        <taxon>asterids</taxon>
        <taxon>campanulids</taxon>
        <taxon>Asterales</taxon>
        <taxon>Asteraceae</taxon>
        <taxon>Asteroideae</taxon>
        <taxon>Anthemideae</taxon>
        <taxon>Artemisiinae</taxon>
        <taxon>Artemisia</taxon>
    </lineage>
</organism>
<evidence type="ECO:0000256" key="2">
    <source>
        <dbReference type="ARBA" id="ARBA00008536"/>
    </source>
</evidence>
<dbReference type="PROSITE" id="PS51462">
    <property type="entry name" value="NUDIX"/>
    <property type="match status" value="1"/>
</dbReference>
<evidence type="ECO:0000256" key="8">
    <source>
        <dbReference type="ARBA" id="ARBA00022729"/>
    </source>
</evidence>
<comment type="similarity">
    <text evidence="2">In the N-terminal section; belongs to the leguminous lectin family.</text>
</comment>
<feature type="domain" description="Protein kinase" evidence="18">
    <location>
        <begin position="33"/>
        <end position="311"/>
    </location>
</feature>
<keyword evidence="12" id="KW-1133">Transmembrane helix</keyword>
<dbReference type="InterPro" id="IPR045272">
    <property type="entry name" value="ANXUR1/2-like"/>
</dbReference>
<dbReference type="SMART" id="SM00220">
    <property type="entry name" value="S_TKc"/>
    <property type="match status" value="1"/>
</dbReference>
<evidence type="ECO:0000259" key="19">
    <source>
        <dbReference type="PROSITE" id="PS51462"/>
    </source>
</evidence>
<keyword evidence="21" id="KW-1185">Reference proteome</keyword>
<evidence type="ECO:0000256" key="9">
    <source>
        <dbReference type="ARBA" id="ARBA00022741"/>
    </source>
</evidence>
<keyword evidence="6" id="KW-0808">Transferase</keyword>
<dbReference type="SUPFAM" id="SSF56112">
    <property type="entry name" value="Protein kinase-like (PK-like)"/>
    <property type="match status" value="3"/>
</dbReference>
<feature type="domain" description="Nudix hydrolase" evidence="19">
    <location>
        <begin position="987"/>
        <end position="1125"/>
    </location>
</feature>
<dbReference type="EMBL" id="PKPP01012978">
    <property type="protein sequence ID" value="PWA41592.1"/>
    <property type="molecule type" value="Genomic_DNA"/>
</dbReference>
<dbReference type="GO" id="GO:0009506">
    <property type="term" value="C:plasmodesma"/>
    <property type="evidence" value="ECO:0007669"/>
    <property type="project" value="TreeGrafter"/>
</dbReference>
<keyword evidence="10" id="KW-0418">Kinase</keyword>
<dbReference type="PROSITE" id="PS50011">
    <property type="entry name" value="PROTEIN_KINASE_DOM"/>
    <property type="match status" value="2"/>
</dbReference>
<dbReference type="PANTHER" id="PTHR27003:SF481">
    <property type="entry name" value="CONCANAVALIN A-LIKE LECTIN_GLUCANASE DOMAIN-CONTAINING PROTEIN-RELATED"/>
    <property type="match status" value="1"/>
</dbReference>
<reference evidence="20 21" key="1">
    <citation type="journal article" date="2018" name="Mol. Plant">
        <title>The genome of Artemisia annua provides insight into the evolution of Asteraceae family and artemisinin biosynthesis.</title>
        <authorList>
            <person name="Shen Q."/>
            <person name="Zhang L."/>
            <person name="Liao Z."/>
            <person name="Wang S."/>
            <person name="Yan T."/>
            <person name="Shi P."/>
            <person name="Liu M."/>
            <person name="Fu X."/>
            <person name="Pan Q."/>
            <person name="Wang Y."/>
            <person name="Lv Z."/>
            <person name="Lu X."/>
            <person name="Zhang F."/>
            <person name="Jiang W."/>
            <person name="Ma Y."/>
            <person name="Chen M."/>
            <person name="Hao X."/>
            <person name="Li L."/>
            <person name="Tang Y."/>
            <person name="Lv G."/>
            <person name="Zhou Y."/>
            <person name="Sun X."/>
            <person name="Brodelius P.E."/>
            <person name="Rose J.K.C."/>
            <person name="Tang K."/>
        </authorList>
    </citation>
    <scope>NUCLEOTIDE SEQUENCE [LARGE SCALE GENOMIC DNA]</scope>
    <source>
        <strain evidence="21">cv. Huhao1</strain>
        <tissue evidence="20">Leaf</tissue>
    </source>
</reference>
<evidence type="ECO:0000256" key="16">
    <source>
        <dbReference type="PROSITE-ProRule" id="PRU10141"/>
    </source>
</evidence>
<evidence type="ECO:0000313" key="20">
    <source>
        <dbReference type="EMBL" id="PWA41592.1"/>
    </source>
</evidence>
<dbReference type="Gene3D" id="3.30.200.20">
    <property type="entry name" value="Phosphorylase Kinase, domain 1"/>
    <property type="match status" value="2"/>
</dbReference>
<dbReference type="FunFam" id="1.10.510.10:FF:000240">
    <property type="entry name" value="Lectin-domain containing receptor kinase A4.3"/>
    <property type="match status" value="1"/>
</dbReference>
<evidence type="ECO:0000256" key="7">
    <source>
        <dbReference type="ARBA" id="ARBA00022692"/>
    </source>
</evidence>
<comment type="similarity">
    <text evidence="3">In the C-terminal section; belongs to the protein kinase superfamily. Ser/Thr protein kinase family.</text>
</comment>
<dbReference type="GO" id="GO:0004714">
    <property type="term" value="F:transmembrane receptor protein tyrosine kinase activity"/>
    <property type="evidence" value="ECO:0007669"/>
    <property type="project" value="InterPro"/>
</dbReference>
<accession>A0A2U1KXW1</accession>
<dbReference type="Pfam" id="PF00293">
    <property type="entry name" value="NUDIX"/>
    <property type="match status" value="1"/>
</dbReference>